<organism evidence="10 11">
    <name type="scientific">Candidatus Thiodictyon syntrophicum</name>
    <dbReference type="NCBI Taxonomy" id="1166950"/>
    <lineage>
        <taxon>Bacteria</taxon>
        <taxon>Pseudomonadati</taxon>
        <taxon>Pseudomonadota</taxon>
        <taxon>Gammaproteobacteria</taxon>
        <taxon>Chromatiales</taxon>
        <taxon>Chromatiaceae</taxon>
        <taxon>Thiodictyon</taxon>
    </lineage>
</organism>
<dbReference type="GO" id="GO:0010181">
    <property type="term" value="F:FMN binding"/>
    <property type="evidence" value="ECO:0007669"/>
    <property type="project" value="UniProtKB-UniRule"/>
</dbReference>
<feature type="transmembrane region" description="Helical" evidence="8">
    <location>
        <begin position="82"/>
        <end position="102"/>
    </location>
</feature>
<dbReference type="PANTHER" id="PTHR36964">
    <property type="entry name" value="PROTEIN-METHIONINE-SULFOXIDE REDUCTASE HEME-BINDING SUBUNIT MSRQ"/>
    <property type="match status" value="1"/>
</dbReference>
<name>A0A2K8UFV6_9GAMM</name>
<keyword evidence="8" id="KW-0285">Flavoprotein</keyword>
<gene>
    <name evidence="8" type="primary">msrQ</name>
    <name evidence="10" type="ORF">THSYN_28185</name>
</gene>
<evidence type="ECO:0000259" key="9">
    <source>
        <dbReference type="Pfam" id="PF01794"/>
    </source>
</evidence>
<feature type="transmembrane region" description="Helical" evidence="8">
    <location>
        <begin position="122"/>
        <end position="145"/>
    </location>
</feature>
<dbReference type="GO" id="GO:0009055">
    <property type="term" value="F:electron transfer activity"/>
    <property type="evidence" value="ECO:0007669"/>
    <property type="project" value="UniProtKB-UniRule"/>
</dbReference>
<accession>A0A2K8UFV6</accession>
<keyword evidence="2 8" id="KW-0813">Transport</keyword>
<dbReference type="Proteomes" id="UP000232638">
    <property type="component" value="Chromosome"/>
</dbReference>
<dbReference type="InterPro" id="IPR022837">
    <property type="entry name" value="MsrQ-like"/>
</dbReference>
<dbReference type="GO" id="GO:0005886">
    <property type="term" value="C:plasma membrane"/>
    <property type="evidence" value="ECO:0007669"/>
    <property type="project" value="UniProtKB-SubCell"/>
</dbReference>
<evidence type="ECO:0000256" key="7">
    <source>
        <dbReference type="ARBA" id="ARBA00023136"/>
    </source>
</evidence>
<keyword evidence="6 8" id="KW-0408">Iron</keyword>
<dbReference type="HAMAP" id="MF_01207">
    <property type="entry name" value="MsrQ"/>
    <property type="match status" value="1"/>
</dbReference>
<keyword evidence="8" id="KW-0288">FMN</keyword>
<comment type="subunit">
    <text evidence="8">Heterodimer of a catalytic subunit (MsrP) and a heme-binding subunit (MsrQ).</text>
</comment>
<dbReference type="InterPro" id="IPR013130">
    <property type="entry name" value="Fe3_Rdtase_TM_dom"/>
</dbReference>
<dbReference type="KEGG" id="tsy:THSYN_28185"/>
<keyword evidence="7 8" id="KW-0472">Membrane</keyword>
<comment type="subcellular location">
    <subcellularLocation>
        <location evidence="8">Cell membrane</location>
        <topology evidence="8">Multi-pass membrane protein</topology>
    </subcellularLocation>
    <subcellularLocation>
        <location evidence="1">Membrane</location>
        <topology evidence="1">Multi-pass membrane protein</topology>
    </subcellularLocation>
</comment>
<sequence>MAGPGPGGQESAAVRYGKPLVFLLCLLPLALLAWRITAGRLGANPVEAVLHFTGAWGLRLLLVTLAVTPLRRLTGRGWLLRFRRMLGLFAFFYVVLHVAVYLVLDRGLAWEEIVTDLSKRPYIMVGFAAFVLLVPLAVTSTRGWVRRLGRRWQLLHRSVYLIAVLGVLHFLWLVKADLREPLIYAAVLAALLAARVPWPRLGGGQN</sequence>
<evidence type="ECO:0000313" key="11">
    <source>
        <dbReference type="Proteomes" id="UP000232638"/>
    </source>
</evidence>
<comment type="cofactor">
    <cofactor evidence="8">
        <name>FMN</name>
        <dbReference type="ChEBI" id="CHEBI:58210"/>
    </cofactor>
    <text evidence="8">Binds 1 FMN per subunit.</text>
</comment>
<protein>
    <recommendedName>
        <fullName evidence="8">Protein-methionine-sulfoxide reductase heme-binding subunit MsrQ</fullName>
    </recommendedName>
    <alternativeName>
        <fullName evidence="8">Flavocytochrome MsrQ</fullName>
    </alternativeName>
</protein>
<feature type="transmembrane region" description="Helical" evidence="8">
    <location>
        <begin position="181"/>
        <end position="198"/>
    </location>
</feature>
<comment type="function">
    <text evidence="8">Part of the MsrPQ system that repairs oxidized periplasmic proteins containing methionine sulfoxide residues (Met-O), using respiratory chain electrons. Thus protects these proteins from oxidative-stress damage caused by reactive species of oxygen and chlorine generated by the host defense mechanisms. MsrPQ is essential for the maintenance of envelope integrity under bleach stress, rescuing a wide series of structurally unrelated periplasmic proteins from methionine oxidation. MsrQ provides electrons for reduction to the reductase catalytic subunit MsrP, using the quinone pool of the respiratory chain.</text>
</comment>
<evidence type="ECO:0000256" key="4">
    <source>
        <dbReference type="ARBA" id="ARBA00022692"/>
    </source>
</evidence>
<evidence type="ECO:0000256" key="8">
    <source>
        <dbReference type="HAMAP-Rule" id="MF_01207"/>
    </source>
</evidence>
<dbReference type="GO" id="GO:0016679">
    <property type="term" value="F:oxidoreductase activity, acting on diphenols and related substances as donors"/>
    <property type="evidence" value="ECO:0007669"/>
    <property type="project" value="TreeGrafter"/>
</dbReference>
<feature type="transmembrane region" description="Helical" evidence="8">
    <location>
        <begin position="157"/>
        <end position="175"/>
    </location>
</feature>
<keyword evidence="11" id="KW-1185">Reference proteome</keyword>
<evidence type="ECO:0000256" key="3">
    <source>
        <dbReference type="ARBA" id="ARBA00022617"/>
    </source>
</evidence>
<keyword evidence="3 8" id="KW-0349">Heme</keyword>
<proteinExistence type="inferred from homology"/>
<dbReference type="GO" id="GO:0030091">
    <property type="term" value="P:protein repair"/>
    <property type="evidence" value="ECO:0007669"/>
    <property type="project" value="UniProtKB-UniRule"/>
</dbReference>
<dbReference type="GO" id="GO:0046872">
    <property type="term" value="F:metal ion binding"/>
    <property type="evidence" value="ECO:0007669"/>
    <property type="project" value="UniProtKB-KW"/>
</dbReference>
<keyword evidence="8" id="KW-1003">Cell membrane</keyword>
<feature type="transmembrane region" description="Helical" evidence="8">
    <location>
        <begin position="49"/>
        <end position="70"/>
    </location>
</feature>
<keyword evidence="8" id="KW-0249">Electron transport</keyword>
<dbReference type="OrthoDB" id="9788328at2"/>
<dbReference type="EMBL" id="CP020370">
    <property type="protein sequence ID" value="AUB84436.1"/>
    <property type="molecule type" value="Genomic_DNA"/>
</dbReference>
<dbReference type="GO" id="GO:0020037">
    <property type="term" value="F:heme binding"/>
    <property type="evidence" value="ECO:0007669"/>
    <property type="project" value="UniProtKB-UniRule"/>
</dbReference>
<dbReference type="PANTHER" id="PTHR36964:SF1">
    <property type="entry name" value="PROTEIN-METHIONINE-SULFOXIDE REDUCTASE HEME-BINDING SUBUNIT MSRQ"/>
    <property type="match status" value="1"/>
</dbReference>
<evidence type="ECO:0000256" key="6">
    <source>
        <dbReference type="ARBA" id="ARBA00023004"/>
    </source>
</evidence>
<keyword evidence="5 8" id="KW-1133">Transmembrane helix</keyword>
<keyword evidence="8" id="KW-0479">Metal-binding</keyword>
<keyword evidence="4 8" id="KW-0812">Transmembrane</keyword>
<evidence type="ECO:0000256" key="1">
    <source>
        <dbReference type="ARBA" id="ARBA00004141"/>
    </source>
</evidence>
<feature type="domain" description="Ferric oxidoreductase" evidence="9">
    <location>
        <begin position="53"/>
        <end position="167"/>
    </location>
</feature>
<dbReference type="AlphaFoldDB" id="A0A2K8UFV6"/>
<evidence type="ECO:0000256" key="2">
    <source>
        <dbReference type="ARBA" id="ARBA00022448"/>
    </source>
</evidence>
<feature type="transmembrane region" description="Helical" evidence="8">
    <location>
        <begin position="20"/>
        <end position="37"/>
    </location>
</feature>
<dbReference type="RefSeq" id="WP_100922091.1">
    <property type="nucleotide sequence ID" value="NZ_CP020370.1"/>
</dbReference>
<evidence type="ECO:0000313" key="10">
    <source>
        <dbReference type="EMBL" id="AUB84436.1"/>
    </source>
</evidence>
<comment type="similarity">
    <text evidence="8">Belongs to the MsrQ family.</text>
</comment>
<evidence type="ECO:0000256" key="5">
    <source>
        <dbReference type="ARBA" id="ARBA00022989"/>
    </source>
</evidence>
<comment type="cofactor">
    <cofactor evidence="8">
        <name>heme b</name>
        <dbReference type="ChEBI" id="CHEBI:60344"/>
    </cofactor>
    <text evidence="8">Binds 1 heme b (iron(II)-protoporphyrin IX) group per subunit.</text>
</comment>
<reference evidence="10 11" key="1">
    <citation type="submission" date="2017-03" db="EMBL/GenBank/DDBJ databases">
        <title>Complete genome sequence of Candidatus 'Thiodictyon syntrophicum' sp. nov. strain Cad16T, a photolithoautotroph purple sulfur bacterium isolated from an alpine meromictic lake.</title>
        <authorList>
            <person name="Luedin S.M."/>
            <person name="Pothier J.F."/>
            <person name="Danza F."/>
            <person name="Storelli N."/>
            <person name="Wittwer M."/>
            <person name="Tonolla M."/>
        </authorList>
    </citation>
    <scope>NUCLEOTIDE SEQUENCE [LARGE SCALE GENOMIC DNA]</scope>
    <source>
        <strain evidence="10 11">Cad16T</strain>
    </source>
</reference>
<dbReference type="Pfam" id="PF01794">
    <property type="entry name" value="Ferric_reduct"/>
    <property type="match status" value="1"/>
</dbReference>